<dbReference type="RefSeq" id="WP_268110869.1">
    <property type="nucleotide sequence ID" value="NZ_JAPPUX010000002.1"/>
</dbReference>
<keyword evidence="2" id="KW-1185">Reference proteome</keyword>
<protein>
    <submittedName>
        <fullName evidence="1">Uncharacterized protein</fullName>
    </submittedName>
</protein>
<reference evidence="1" key="1">
    <citation type="submission" date="2022-08" db="EMBL/GenBank/DDBJ databases">
        <title>Genome sequencing of Nocardioides sp. STR2.</title>
        <authorList>
            <person name="So Y."/>
        </authorList>
    </citation>
    <scope>NUCLEOTIDE SEQUENCE</scope>
    <source>
        <strain evidence="1">STR2</strain>
    </source>
</reference>
<proteinExistence type="predicted"/>
<sequence>MGPRHLVATVLVEPGAVADLELRVMTDDLWMWPVRTAPVVLDGPRMEFQLRRRMVEQRRGAWDHAADWTPAWIGFGDAWHEFGPDGNVRPSGPLPWAAHQRLWTALDEFGTSVRYRRRLSGIPTVPTTEWPGLTLS</sequence>
<evidence type="ECO:0000313" key="2">
    <source>
        <dbReference type="Proteomes" id="UP001074726"/>
    </source>
</evidence>
<dbReference type="Proteomes" id="UP001074726">
    <property type="component" value="Unassembled WGS sequence"/>
</dbReference>
<comment type="caution">
    <text evidence="1">The sequence shown here is derived from an EMBL/GenBank/DDBJ whole genome shotgun (WGS) entry which is preliminary data.</text>
</comment>
<accession>A0ABT4CAP8</accession>
<gene>
    <name evidence="1" type="ORF">NYO98_07130</name>
</gene>
<dbReference type="EMBL" id="JAPPUX010000002">
    <property type="protein sequence ID" value="MCY4726047.1"/>
    <property type="molecule type" value="Genomic_DNA"/>
</dbReference>
<name>A0ABT4CAP8_9ACTN</name>
<organism evidence="1 2">
    <name type="scientific">Nocardioides pini</name>
    <dbReference type="NCBI Taxonomy" id="2975053"/>
    <lineage>
        <taxon>Bacteria</taxon>
        <taxon>Bacillati</taxon>
        <taxon>Actinomycetota</taxon>
        <taxon>Actinomycetes</taxon>
        <taxon>Propionibacteriales</taxon>
        <taxon>Nocardioidaceae</taxon>
        <taxon>Nocardioides</taxon>
    </lineage>
</organism>
<evidence type="ECO:0000313" key="1">
    <source>
        <dbReference type="EMBL" id="MCY4726047.1"/>
    </source>
</evidence>